<dbReference type="AlphaFoldDB" id="A0AAN8S0T4"/>
<evidence type="ECO:0000313" key="3">
    <source>
        <dbReference type="EMBL" id="KAK6632092.1"/>
    </source>
</evidence>
<name>A0AAN8S0T4_POLSC</name>
<evidence type="ECO:0000313" key="5">
    <source>
        <dbReference type="Proteomes" id="UP001372834"/>
    </source>
</evidence>
<dbReference type="SUPFAM" id="SSF82171">
    <property type="entry name" value="DPP6 N-terminal domain-like"/>
    <property type="match status" value="1"/>
</dbReference>
<evidence type="ECO:0008006" key="6">
    <source>
        <dbReference type="Google" id="ProtNLM"/>
    </source>
</evidence>
<keyword evidence="1" id="KW-1133">Transmembrane helix</keyword>
<dbReference type="Proteomes" id="UP001372834">
    <property type="component" value="Unassembled WGS sequence"/>
</dbReference>
<accession>A0AAN8S0T4</accession>
<protein>
    <recommendedName>
        <fullName evidence="6">Transmembrane protein</fullName>
    </recommendedName>
</protein>
<keyword evidence="4" id="KW-1185">Reference proteome</keyword>
<evidence type="ECO:0000313" key="4">
    <source>
        <dbReference type="Proteomes" id="UP001359485"/>
    </source>
</evidence>
<gene>
    <name evidence="2" type="ORF">RUM43_008878</name>
    <name evidence="3" type="ORF">RUM44_007122</name>
</gene>
<feature type="transmembrane region" description="Helical" evidence="1">
    <location>
        <begin position="34"/>
        <end position="58"/>
    </location>
</feature>
<dbReference type="EMBL" id="JAWJWF010000005">
    <property type="protein sequence ID" value="KAK6632092.1"/>
    <property type="molecule type" value="Genomic_DNA"/>
</dbReference>
<evidence type="ECO:0000256" key="1">
    <source>
        <dbReference type="SAM" id="Phobius"/>
    </source>
</evidence>
<evidence type="ECO:0000313" key="2">
    <source>
        <dbReference type="EMBL" id="KAK6623026.1"/>
    </source>
</evidence>
<dbReference type="Gene3D" id="2.140.10.30">
    <property type="entry name" value="Dipeptidylpeptidase IV, N-terminal domain"/>
    <property type="match status" value="1"/>
</dbReference>
<sequence length="176" mass="20119">MDRSRRPSAPKKTRLDELDSDLGVVDDGYNWKSIVFSLLVIGTVIAGIVTAIYLLGYVDELLYWSGKRMTLDEYLQGELTPTRLNSQWTSSKHFVFQQDDGGLAVLDASDNTVSLLVTNHTLRQLDVKGFQCTADLRYILFRHDVKTTFHFDNGKRLKRFAFEQEPTLLGLIEWSL</sequence>
<comment type="caution">
    <text evidence="2">The sequence shown here is derived from an EMBL/GenBank/DDBJ whole genome shotgun (WGS) entry which is preliminary data.</text>
</comment>
<dbReference type="Proteomes" id="UP001359485">
    <property type="component" value="Unassembled WGS sequence"/>
</dbReference>
<keyword evidence="1" id="KW-0812">Transmembrane</keyword>
<keyword evidence="1" id="KW-0472">Membrane</keyword>
<organism evidence="2 5">
    <name type="scientific">Polyplax serrata</name>
    <name type="common">Common mouse louse</name>
    <dbReference type="NCBI Taxonomy" id="468196"/>
    <lineage>
        <taxon>Eukaryota</taxon>
        <taxon>Metazoa</taxon>
        <taxon>Ecdysozoa</taxon>
        <taxon>Arthropoda</taxon>
        <taxon>Hexapoda</taxon>
        <taxon>Insecta</taxon>
        <taxon>Pterygota</taxon>
        <taxon>Neoptera</taxon>
        <taxon>Paraneoptera</taxon>
        <taxon>Psocodea</taxon>
        <taxon>Troctomorpha</taxon>
        <taxon>Phthiraptera</taxon>
        <taxon>Anoplura</taxon>
        <taxon>Polyplacidae</taxon>
        <taxon>Polyplax</taxon>
    </lineage>
</organism>
<proteinExistence type="predicted"/>
<dbReference type="EMBL" id="JAWJWE010000038">
    <property type="protein sequence ID" value="KAK6623026.1"/>
    <property type="molecule type" value="Genomic_DNA"/>
</dbReference>
<reference evidence="2 5" key="1">
    <citation type="submission" date="2023-10" db="EMBL/GenBank/DDBJ databases">
        <title>Genomes of two closely related lineages of the louse Polyplax serrata with different host specificities.</title>
        <authorList>
            <person name="Martinu J."/>
            <person name="Tarabai H."/>
            <person name="Stefka J."/>
            <person name="Hypsa V."/>
        </authorList>
    </citation>
    <scope>NUCLEOTIDE SEQUENCE [LARGE SCALE GENOMIC DNA]</scope>
    <source>
        <strain evidence="3">98ZLc_SE</strain>
        <strain evidence="2">HR10_N</strain>
    </source>
</reference>